<sequence>MHRIGAGLAAGVVAGALWVSGAAAHHGWAWAEGEQTELRGTVREVYIGQPHPTLRVQSTEGSVWIVELGNPRQTANAGFTETSARPGEQVVAIGNRSRNQAELRMKAVRLRVGERSYDIYPERIRQ</sequence>
<dbReference type="Proteomes" id="UP001196870">
    <property type="component" value="Unassembled WGS sequence"/>
</dbReference>
<reference evidence="2" key="1">
    <citation type="journal article" date="2021" name="Syst. Appl. Microbiol.">
        <title>Roseomonas hellenica sp. nov., isolated from roots of wild-growing Alkanna tinctoria.</title>
        <authorList>
            <person name="Rat A."/>
            <person name="Naranjo H.D."/>
            <person name="Lebbe L."/>
            <person name="Cnockaert M."/>
            <person name="Krigas N."/>
            <person name="Grigoriadou K."/>
            <person name="Maloupa E."/>
            <person name="Willems A."/>
        </authorList>
    </citation>
    <scope>NUCLEOTIDE SEQUENCE [LARGE SCALE GENOMIC DNA]</scope>
    <source>
        <strain evidence="2">LMG 31523</strain>
    </source>
</reference>
<evidence type="ECO:0008006" key="3">
    <source>
        <dbReference type="Google" id="ProtNLM"/>
    </source>
</evidence>
<keyword evidence="2" id="KW-1185">Reference proteome</keyword>
<accession>A0ABS5F435</accession>
<evidence type="ECO:0000313" key="2">
    <source>
        <dbReference type="Proteomes" id="UP001196870"/>
    </source>
</evidence>
<dbReference type="InterPro" id="IPR046150">
    <property type="entry name" value="DUF6152"/>
</dbReference>
<protein>
    <recommendedName>
        <fullName evidence="3">DUF5666 domain-containing protein</fullName>
    </recommendedName>
</protein>
<name>A0ABS5F435_9PROT</name>
<evidence type="ECO:0000313" key="1">
    <source>
        <dbReference type="EMBL" id="MBR0667334.1"/>
    </source>
</evidence>
<proteinExistence type="predicted"/>
<dbReference type="Pfam" id="PF19649">
    <property type="entry name" value="DUF6152"/>
    <property type="match status" value="1"/>
</dbReference>
<comment type="caution">
    <text evidence="1">The sequence shown here is derived from an EMBL/GenBank/DDBJ whole genome shotgun (WGS) entry which is preliminary data.</text>
</comment>
<gene>
    <name evidence="1" type="ORF">GXW71_23455</name>
</gene>
<organism evidence="1 2">
    <name type="scientific">Plastoroseomonas hellenica</name>
    <dbReference type="NCBI Taxonomy" id="2687306"/>
    <lineage>
        <taxon>Bacteria</taxon>
        <taxon>Pseudomonadati</taxon>
        <taxon>Pseudomonadota</taxon>
        <taxon>Alphaproteobacteria</taxon>
        <taxon>Acetobacterales</taxon>
        <taxon>Acetobacteraceae</taxon>
        <taxon>Plastoroseomonas</taxon>
    </lineage>
</organism>
<dbReference type="EMBL" id="JAAGBB010000033">
    <property type="protein sequence ID" value="MBR0667334.1"/>
    <property type="molecule type" value="Genomic_DNA"/>
</dbReference>